<evidence type="ECO:0000256" key="1">
    <source>
        <dbReference type="SAM" id="MobiDB-lite"/>
    </source>
</evidence>
<evidence type="ECO:0000313" key="4">
    <source>
        <dbReference type="Proteomes" id="UP000236305"/>
    </source>
</evidence>
<dbReference type="Pfam" id="PF05176">
    <property type="entry name" value="ATP-synt_10"/>
    <property type="match status" value="1"/>
</dbReference>
<sequence>MASRLANPRRFVACSLCQWQQRLFTTSARRLAEKPAPLPPTPSPPSAPAGTVPLQKPKPELPGAAIKAPRSYGARLDKFTPEPLPRPIGMPGPPHPNDNSGYDPRTIKERRDDFVNYDKHLARRRQLKAQMARPYFRDWSNLKFDNGKSFLAPPRPFKAEVSLFFPNFVGDTLDPAHGRFRATTNVLHGKTSIVALFQGRWAEDQTDSFLAPAANPALHALLADARGDDRLQLVRLNMEDNTLKAWLVSLFMGGLRRRLAASEWGRYFLVRRPVTPEISESIGLLNSKVGYVYLVDHLCRIRWAASAAATPDELASLVKSARTVLNEMERDRQDLRALEAAGQI</sequence>
<dbReference type="Proteomes" id="UP000236305">
    <property type="component" value="Unassembled WGS sequence"/>
</dbReference>
<dbReference type="AlphaFoldDB" id="A0A2J8D1J8"/>
<evidence type="ECO:0008006" key="6">
    <source>
        <dbReference type="Google" id="ProtNLM"/>
    </source>
</evidence>
<organism evidence="3 5">
    <name type="scientific">Verticillium dahliae</name>
    <name type="common">Verticillium wilt</name>
    <dbReference type="NCBI Taxonomy" id="27337"/>
    <lineage>
        <taxon>Eukaryota</taxon>
        <taxon>Fungi</taxon>
        <taxon>Dikarya</taxon>
        <taxon>Ascomycota</taxon>
        <taxon>Pezizomycotina</taxon>
        <taxon>Sordariomycetes</taxon>
        <taxon>Hypocreomycetidae</taxon>
        <taxon>Glomerellales</taxon>
        <taxon>Plectosphaerellaceae</taxon>
        <taxon>Verticillium</taxon>
    </lineage>
</organism>
<dbReference type="PANTHER" id="PTHR28106">
    <property type="entry name" value="MITOCHONDRIAL ATPASE COMPLEX SUBUNIT ATP10"/>
    <property type="match status" value="1"/>
</dbReference>
<feature type="region of interest" description="Disordered" evidence="1">
    <location>
        <begin position="33"/>
        <end position="67"/>
    </location>
</feature>
<accession>A0A2J8D1J8</accession>
<evidence type="ECO:0000313" key="5">
    <source>
        <dbReference type="Proteomes" id="UP000288725"/>
    </source>
</evidence>
<reference evidence="2 4" key="1">
    <citation type="submission" date="2017-12" db="EMBL/GenBank/DDBJ databases">
        <title>Comparative genomics yields insights into virulence evolution of Verticillium dahliae.</title>
        <authorList>
            <person name="Fan R."/>
            <person name="Armitage A.D."/>
            <person name="Cascant-Lopez E."/>
            <person name="Sobczyk M."/>
            <person name="Cockerton H.M."/>
            <person name="Harrison R.J."/>
        </authorList>
    </citation>
    <scope>NUCLEOTIDE SEQUENCE [LARGE SCALE GENOMIC DNA]</scope>
    <source>
        <strain evidence="2 4">12008</strain>
    </source>
</reference>
<dbReference type="EMBL" id="MPSH01000014">
    <property type="protein sequence ID" value="PNH32070.1"/>
    <property type="molecule type" value="Genomic_DNA"/>
</dbReference>
<comment type="caution">
    <text evidence="3">The sequence shown here is derived from an EMBL/GenBank/DDBJ whole genome shotgun (WGS) entry which is preliminary data.</text>
</comment>
<feature type="compositionally biased region" description="Pro residues" evidence="1">
    <location>
        <begin position="36"/>
        <end position="47"/>
    </location>
</feature>
<name>A0A2J8D1J8_VERDA</name>
<gene>
    <name evidence="2" type="ORF">BJF96_g4833</name>
    <name evidence="3" type="ORF">VDGE_30262</name>
</gene>
<dbReference type="PANTHER" id="PTHR28106:SF1">
    <property type="entry name" value="MITOCHONDRIAL ATPASE COMPLEX SUBUNIT ATP10"/>
    <property type="match status" value="1"/>
</dbReference>
<protein>
    <recommendedName>
        <fullName evidence="6">Mitochondrial ATPase complex subunit ATP10</fullName>
    </recommendedName>
</protein>
<proteinExistence type="predicted"/>
<dbReference type="InterPro" id="IPR007849">
    <property type="entry name" value="ATP10"/>
</dbReference>
<evidence type="ECO:0000313" key="2">
    <source>
        <dbReference type="EMBL" id="PNH32070.1"/>
    </source>
</evidence>
<dbReference type="OrthoDB" id="17089at2759"/>
<dbReference type="EMBL" id="RSDZ01000031">
    <property type="protein sequence ID" value="RXG48130.1"/>
    <property type="molecule type" value="Genomic_DNA"/>
</dbReference>
<dbReference type="GO" id="GO:0033615">
    <property type="term" value="P:mitochondrial proton-transporting ATP synthase complex assembly"/>
    <property type="evidence" value="ECO:0007669"/>
    <property type="project" value="TreeGrafter"/>
</dbReference>
<reference evidence="3 5" key="2">
    <citation type="submission" date="2018-12" db="EMBL/GenBank/DDBJ databases">
        <title>Genome of Verticillium dahliae isolate Getta Getta.</title>
        <authorList>
            <person name="Gardiner D.M."/>
        </authorList>
    </citation>
    <scope>NUCLEOTIDE SEQUENCE [LARGE SCALE GENOMIC DNA]</scope>
    <source>
        <strain evidence="3 5">Getta Getta</strain>
    </source>
</reference>
<dbReference type="GO" id="GO:0005743">
    <property type="term" value="C:mitochondrial inner membrane"/>
    <property type="evidence" value="ECO:0007669"/>
    <property type="project" value="TreeGrafter"/>
</dbReference>
<dbReference type="Proteomes" id="UP000288725">
    <property type="component" value="Unassembled WGS sequence"/>
</dbReference>
<evidence type="ECO:0000313" key="3">
    <source>
        <dbReference type="EMBL" id="RXG48130.1"/>
    </source>
</evidence>